<feature type="signal peptide" evidence="1">
    <location>
        <begin position="1"/>
        <end position="21"/>
    </location>
</feature>
<dbReference type="PROSITE" id="PS51257">
    <property type="entry name" value="PROKAR_LIPOPROTEIN"/>
    <property type="match status" value="1"/>
</dbReference>
<organism evidence="2 5">
    <name type="scientific">Pseudoduganella umbonata</name>
    <dbReference type="NCBI Taxonomy" id="864828"/>
    <lineage>
        <taxon>Bacteria</taxon>
        <taxon>Pseudomonadati</taxon>
        <taxon>Pseudomonadota</taxon>
        <taxon>Betaproteobacteria</taxon>
        <taxon>Burkholderiales</taxon>
        <taxon>Oxalobacteraceae</taxon>
        <taxon>Telluria group</taxon>
        <taxon>Pseudoduganella</taxon>
    </lineage>
</organism>
<protein>
    <recommendedName>
        <fullName evidence="6">PEP-CTERM sorting domain-containing protein</fullName>
    </recommendedName>
</protein>
<dbReference type="OrthoDB" id="8708394at2"/>
<evidence type="ECO:0000256" key="1">
    <source>
        <dbReference type="SAM" id="SignalP"/>
    </source>
</evidence>
<reference evidence="2 5" key="2">
    <citation type="submission" date="2020-08" db="EMBL/GenBank/DDBJ databases">
        <title>Genomic Encyclopedia of Type Strains, Phase III (KMG-III): the genomes of soil and plant-associated and newly described type strains.</title>
        <authorList>
            <person name="Whitman W."/>
        </authorList>
    </citation>
    <scope>NUCLEOTIDE SEQUENCE [LARGE SCALE GENOMIC DNA]</scope>
    <source>
        <strain evidence="2 5">CECT 7753</strain>
    </source>
</reference>
<dbReference type="Proteomes" id="UP000298763">
    <property type="component" value="Chromosome"/>
</dbReference>
<gene>
    <name evidence="3" type="ORF">FCL38_17360</name>
    <name evidence="2" type="ORF">FHS02_001296</name>
</gene>
<sequence length="198" mass="21438">MQPQKLGLGALLLAAAACASAQMTTWEFTYQGFNDAWSGTFLPDRKFSGLFTGRDTNGDGTIAYSELVYLSAGGRTFVDPTGPDCNSHSSGTDYQCWVSEFSYGLDGTLNFSGRAIVTSSTRYFEFWANTGQDWGFRDIQEWGGPTGEYVWADQTTLTISPAPIPEPSVALLMPAGLALLALAARRPRVKTCAVTRCN</sequence>
<dbReference type="EMBL" id="JACHXS010000002">
    <property type="protein sequence ID" value="MBB3220497.1"/>
    <property type="molecule type" value="Genomic_DNA"/>
</dbReference>
<dbReference type="AlphaFoldDB" id="A0A4P8HQD6"/>
<keyword evidence="4" id="KW-1185">Reference proteome</keyword>
<keyword evidence="1" id="KW-0732">Signal</keyword>
<dbReference type="PROSITE" id="PS00018">
    <property type="entry name" value="EF_HAND_1"/>
    <property type="match status" value="1"/>
</dbReference>
<evidence type="ECO:0000313" key="4">
    <source>
        <dbReference type="Proteomes" id="UP000298763"/>
    </source>
</evidence>
<evidence type="ECO:0000313" key="2">
    <source>
        <dbReference type="EMBL" id="MBB3220497.1"/>
    </source>
</evidence>
<proteinExistence type="predicted"/>
<dbReference type="InterPro" id="IPR018247">
    <property type="entry name" value="EF_Hand_1_Ca_BS"/>
</dbReference>
<name>A0A4P8HQD6_9BURK</name>
<evidence type="ECO:0008006" key="6">
    <source>
        <dbReference type="Google" id="ProtNLM"/>
    </source>
</evidence>
<reference evidence="3 4" key="1">
    <citation type="submission" date="2019-05" db="EMBL/GenBank/DDBJ databases">
        <title>Draft Genome Sequences of Six Type Strains of the Genus Massilia.</title>
        <authorList>
            <person name="Miess H."/>
            <person name="Frediansyhah A."/>
            <person name="Gross H."/>
        </authorList>
    </citation>
    <scope>NUCLEOTIDE SEQUENCE [LARGE SCALE GENOMIC DNA]</scope>
    <source>
        <strain evidence="3 4">DSMZ 26121</strain>
    </source>
</reference>
<dbReference type="EMBL" id="CP040017">
    <property type="protein sequence ID" value="QCP11983.1"/>
    <property type="molecule type" value="Genomic_DNA"/>
</dbReference>
<feature type="chain" id="PRO_5044607358" description="PEP-CTERM sorting domain-containing protein" evidence="1">
    <location>
        <begin position="22"/>
        <end position="198"/>
    </location>
</feature>
<evidence type="ECO:0000313" key="5">
    <source>
        <dbReference type="Proteomes" id="UP000584325"/>
    </source>
</evidence>
<accession>A0A4P8HQD6</accession>
<dbReference type="RefSeq" id="WP_137314825.1">
    <property type="nucleotide sequence ID" value="NZ_CP040017.1"/>
</dbReference>
<dbReference type="Proteomes" id="UP000584325">
    <property type="component" value="Unassembled WGS sequence"/>
</dbReference>
<evidence type="ECO:0000313" key="3">
    <source>
        <dbReference type="EMBL" id="QCP11983.1"/>
    </source>
</evidence>